<reference evidence="1" key="1">
    <citation type="submission" date="2023-03" db="EMBL/GenBank/DDBJ databases">
        <authorList>
            <person name="Shen W."/>
            <person name="Cai J."/>
        </authorList>
    </citation>
    <scope>NUCLEOTIDE SEQUENCE</scope>
    <source>
        <strain evidence="1">Y15</strain>
    </source>
</reference>
<dbReference type="AlphaFoldDB" id="A0AAW8TAE4"/>
<organism evidence="1 2">
    <name type="scientific">Enterococcus raffinosus</name>
    <dbReference type="NCBI Taxonomy" id="71452"/>
    <lineage>
        <taxon>Bacteria</taxon>
        <taxon>Bacillati</taxon>
        <taxon>Bacillota</taxon>
        <taxon>Bacilli</taxon>
        <taxon>Lactobacillales</taxon>
        <taxon>Enterococcaceae</taxon>
        <taxon>Enterococcus</taxon>
    </lineage>
</organism>
<dbReference type="RefSeq" id="WP_311820772.1">
    <property type="nucleotide sequence ID" value="NZ_JARPXI010000059.1"/>
</dbReference>
<sequence length="82" mass="9807">MKVINIYGELVEGEEIEYKEQPPKNGIIIEDCNKVRHYIHKESLDKDHNRVRSAKGYSFDLLECQTYGRPKMSKIWRRRRGI</sequence>
<evidence type="ECO:0000313" key="1">
    <source>
        <dbReference type="EMBL" id="MDT2546145.1"/>
    </source>
</evidence>
<proteinExistence type="predicted"/>
<name>A0AAW8TAE4_9ENTE</name>
<dbReference type="EMBL" id="JARPXL010000024">
    <property type="protein sequence ID" value="MDT2546145.1"/>
    <property type="molecule type" value="Genomic_DNA"/>
</dbReference>
<dbReference type="Proteomes" id="UP001254770">
    <property type="component" value="Unassembled WGS sequence"/>
</dbReference>
<comment type="caution">
    <text evidence="1">The sequence shown here is derived from an EMBL/GenBank/DDBJ whole genome shotgun (WGS) entry which is preliminary data.</text>
</comment>
<gene>
    <name evidence="1" type="ORF">P7D69_17485</name>
</gene>
<evidence type="ECO:0000313" key="2">
    <source>
        <dbReference type="Proteomes" id="UP001254770"/>
    </source>
</evidence>
<protein>
    <submittedName>
        <fullName evidence="1">Uncharacterized protein</fullName>
    </submittedName>
</protein>
<accession>A0AAW8TAE4</accession>